<keyword evidence="2 5" id="KW-0238">DNA-binding</keyword>
<dbReference type="SUPFAM" id="SSF46785">
    <property type="entry name" value="Winged helix' DNA-binding domain"/>
    <property type="match status" value="1"/>
</dbReference>
<reference evidence="5" key="1">
    <citation type="submission" date="2020-10" db="EMBL/GenBank/DDBJ databases">
        <authorList>
            <person name="Gilroy R."/>
        </authorList>
    </citation>
    <scope>NUCLEOTIDE SEQUENCE</scope>
    <source>
        <strain evidence="5">CHK188-20938</strain>
    </source>
</reference>
<protein>
    <submittedName>
        <fullName evidence="5">Winged helix DNA-binding protein</fullName>
    </submittedName>
</protein>
<name>A0A9D1P3Y1_9FIRM</name>
<evidence type="ECO:0000256" key="3">
    <source>
        <dbReference type="ARBA" id="ARBA00023163"/>
    </source>
</evidence>
<dbReference type="PANTHER" id="PTHR42756:SF1">
    <property type="entry name" value="TRANSCRIPTIONAL REPRESSOR OF EMRAB OPERON"/>
    <property type="match status" value="1"/>
</dbReference>
<evidence type="ECO:0000256" key="1">
    <source>
        <dbReference type="ARBA" id="ARBA00023015"/>
    </source>
</evidence>
<feature type="domain" description="HTH marR-type" evidence="4">
    <location>
        <begin position="1"/>
        <end position="120"/>
    </location>
</feature>
<sequence length="143" mass="16479">MTPTLNIKLTATEVQIIEYVLENEERNENMSAIAQRLSISQSTFSKKVKQLVQMGLLERYCTATNRKNIVIKVSEEGKNFYNYYAQSKQVDAWHEMFKELDKIDKESIQSFTNALNILRKSMLQTLEIKAVAAPGKMNLIKLD</sequence>
<dbReference type="GO" id="GO:0003677">
    <property type="term" value="F:DNA binding"/>
    <property type="evidence" value="ECO:0007669"/>
    <property type="project" value="UniProtKB-KW"/>
</dbReference>
<dbReference type="PANTHER" id="PTHR42756">
    <property type="entry name" value="TRANSCRIPTIONAL REGULATOR, MARR"/>
    <property type="match status" value="1"/>
</dbReference>
<accession>A0A9D1P3Y1</accession>
<dbReference type="SMART" id="SM00347">
    <property type="entry name" value="HTH_MARR"/>
    <property type="match status" value="1"/>
</dbReference>
<gene>
    <name evidence="5" type="ORF">IAB71_10135</name>
</gene>
<dbReference type="PROSITE" id="PS50995">
    <property type="entry name" value="HTH_MARR_2"/>
    <property type="match status" value="1"/>
</dbReference>
<dbReference type="Proteomes" id="UP000824169">
    <property type="component" value="Unassembled WGS sequence"/>
</dbReference>
<dbReference type="PRINTS" id="PR00598">
    <property type="entry name" value="HTHMARR"/>
</dbReference>
<keyword evidence="3" id="KW-0804">Transcription</keyword>
<dbReference type="AlphaFoldDB" id="A0A9D1P3Y1"/>
<dbReference type="InterPro" id="IPR036388">
    <property type="entry name" value="WH-like_DNA-bd_sf"/>
</dbReference>
<dbReference type="Gene3D" id="1.10.10.10">
    <property type="entry name" value="Winged helix-like DNA-binding domain superfamily/Winged helix DNA-binding domain"/>
    <property type="match status" value="1"/>
</dbReference>
<proteinExistence type="predicted"/>
<dbReference type="Pfam" id="PF12802">
    <property type="entry name" value="MarR_2"/>
    <property type="match status" value="1"/>
</dbReference>
<dbReference type="InterPro" id="IPR000835">
    <property type="entry name" value="HTH_MarR-typ"/>
</dbReference>
<reference evidence="5" key="2">
    <citation type="journal article" date="2021" name="PeerJ">
        <title>Extensive microbial diversity within the chicken gut microbiome revealed by metagenomics and culture.</title>
        <authorList>
            <person name="Gilroy R."/>
            <person name="Ravi A."/>
            <person name="Getino M."/>
            <person name="Pursley I."/>
            <person name="Horton D.L."/>
            <person name="Alikhan N.F."/>
            <person name="Baker D."/>
            <person name="Gharbi K."/>
            <person name="Hall N."/>
            <person name="Watson M."/>
            <person name="Adriaenssens E.M."/>
            <person name="Foster-Nyarko E."/>
            <person name="Jarju S."/>
            <person name="Secka A."/>
            <person name="Antonio M."/>
            <person name="Oren A."/>
            <person name="Chaudhuri R.R."/>
            <person name="La Ragione R."/>
            <person name="Hildebrand F."/>
            <person name="Pallen M.J."/>
        </authorList>
    </citation>
    <scope>NUCLEOTIDE SEQUENCE</scope>
    <source>
        <strain evidence="5">CHK188-20938</strain>
    </source>
</reference>
<dbReference type="GO" id="GO:0003700">
    <property type="term" value="F:DNA-binding transcription factor activity"/>
    <property type="evidence" value="ECO:0007669"/>
    <property type="project" value="InterPro"/>
</dbReference>
<evidence type="ECO:0000256" key="2">
    <source>
        <dbReference type="ARBA" id="ARBA00023125"/>
    </source>
</evidence>
<evidence type="ECO:0000313" key="6">
    <source>
        <dbReference type="Proteomes" id="UP000824169"/>
    </source>
</evidence>
<evidence type="ECO:0000313" key="5">
    <source>
        <dbReference type="EMBL" id="HIV26116.1"/>
    </source>
</evidence>
<comment type="caution">
    <text evidence="5">The sequence shown here is derived from an EMBL/GenBank/DDBJ whole genome shotgun (WGS) entry which is preliminary data.</text>
</comment>
<organism evidence="5 6">
    <name type="scientific">Candidatus Scatomonas pullistercoris</name>
    <dbReference type="NCBI Taxonomy" id="2840920"/>
    <lineage>
        <taxon>Bacteria</taxon>
        <taxon>Bacillati</taxon>
        <taxon>Bacillota</taxon>
        <taxon>Clostridia</taxon>
        <taxon>Lachnospirales</taxon>
        <taxon>Lachnospiraceae</taxon>
        <taxon>Lachnospiraceae incertae sedis</taxon>
        <taxon>Candidatus Scatomonas</taxon>
    </lineage>
</organism>
<keyword evidence="1" id="KW-0805">Transcription regulation</keyword>
<evidence type="ECO:0000259" key="4">
    <source>
        <dbReference type="PROSITE" id="PS50995"/>
    </source>
</evidence>
<dbReference type="EMBL" id="DVOO01000030">
    <property type="protein sequence ID" value="HIV26116.1"/>
    <property type="molecule type" value="Genomic_DNA"/>
</dbReference>
<dbReference type="InterPro" id="IPR036390">
    <property type="entry name" value="WH_DNA-bd_sf"/>
</dbReference>